<dbReference type="PROSITE" id="PS00059">
    <property type="entry name" value="ADH_ZINC"/>
    <property type="match status" value="1"/>
</dbReference>
<reference evidence="12 13" key="1">
    <citation type="journal article" date="2019" name="Nat. Microbiol.">
        <title>Mediterranean grassland soil C-N compound turnover is dependent on rainfall and depth, and is mediated by genomically divergent microorganisms.</title>
        <authorList>
            <person name="Diamond S."/>
            <person name="Andeer P.F."/>
            <person name="Li Z."/>
            <person name="Crits-Christoph A."/>
            <person name="Burstein D."/>
            <person name="Anantharaman K."/>
            <person name="Lane K.R."/>
            <person name="Thomas B.C."/>
            <person name="Pan C."/>
            <person name="Northen T.R."/>
            <person name="Banfield J.F."/>
        </authorList>
    </citation>
    <scope>NUCLEOTIDE SEQUENCE [LARGE SCALE GENOMIC DNA]</scope>
    <source>
        <strain evidence="12">NP_6</strain>
    </source>
</reference>
<dbReference type="InterPro" id="IPR011032">
    <property type="entry name" value="GroES-like_sf"/>
</dbReference>
<evidence type="ECO:0000313" key="12">
    <source>
        <dbReference type="EMBL" id="TMI82589.1"/>
    </source>
</evidence>
<keyword evidence="6" id="KW-0560">Oxidoreductase</keyword>
<dbReference type="Gene3D" id="3.90.180.10">
    <property type="entry name" value="Medium-chain alcohol dehydrogenases, catalytic domain"/>
    <property type="match status" value="1"/>
</dbReference>
<organism evidence="12 13">
    <name type="scientific">Candidatus Segetimicrobium genomatis</name>
    <dbReference type="NCBI Taxonomy" id="2569760"/>
    <lineage>
        <taxon>Bacteria</taxon>
        <taxon>Bacillati</taxon>
        <taxon>Candidatus Sysuimicrobiota</taxon>
        <taxon>Candidatus Sysuimicrobiia</taxon>
        <taxon>Candidatus Sysuimicrobiales</taxon>
        <taxon>Candidatus Segetimicrobiaceae</taxon>
        <taxon>Candidatus Segetimicrobium</taxon>
    </lineage>
</organism>
<keyword evidence="5 9" id="KW-0862">Zinc</keyword>
<feature type="region of interest" description="Disordered" evidence="10">
    <location>
        <begin position="1"/>
        <end position="22"/>
    </location>
</feature>
<dbReference type="GO" id="GO:0004022">
    <property type="term" value="F:alcohol dehydrogenase (NAD+) activity"/>
    <property type="evidence" value="ECO:0007669"/>
    <property type="project" value="UniProtKB-EC"/>
</dbReference>
<comment type="similarity">
    <text evidence="2 9">Belongs to the zinc-containing alcohol dehydrogenase family.</text>
</comment>
<dbReference type="SUPFAM" id="SSF50129">
    <property type="entry name" value="GroES-like"/>
    <property type="match status" value="1"/>
</dbReference>
<dbReference type="EMBL" id="VBAN01000154">
    <property type="protein sequence ID" value="TMI82589.1"/>
    <property type="molecule type" value="Genomic_DNA"/>
</dbReference>
<evidence type="ECO:0000256" key="7">
    <source>
        <dbReference type="ARBA" id="ARBA00049164"/>
    </source>
</evidence>
<keyword evidence="4 9" id="KW-0479">Metal-binding</keyword>
<dbReference type="InterPro" id="IPR002328">
    <property type="entry name" value="ADH_Zn_CS"/>
</dbReference>
<evidence type="ECO:0000313" key="13">
    <source>
        <dbReference type="Proteomes" id="UP000318093"/>
    </source>
</evidence>
<evidence type="ECO:0000256" key="3">
    <source>
        <dbReference type="ARBA" id="ARBA00013190"/>
    </source>
</evidence>
<dbReference type="InterPro" id="IPR013149">
    <property type="entry name" value="ADH-like_C"/>
</dbReference>
<accession>A0A537JGB1</accession>
<evidence type="ECO:0000256" key="9">
    <source>
        <dbReference type="RuleBase" id="RU361277"/>
    </source>
</evidence>
<dbReference type="SMART" id="SM00829">
    <property type="entry name" value="PKS_ER"/>
    <property type="match status" value="1"/>
</dbReference>
<sequence length="365" mass="39450">MRSWPFSGPRSRPRAHDPDRPAVKAQVLQSWGGRLTLVDRPRPEPQAGEVLVAVRACGVGLTVLNYMSGQLGRPETLPRVPGHEITGVVAEVGRDVTAVRAGDRVMTFFYLTCGRCEFCRAGRDALCRDPRGNLGVHRDGGYAEFVVLPEANVLPLPERVPFIEGTAIPDAIATPYHVCVSRARVHVGDRAVVVGAGGGVGIHMLQMMRFFGARVVAVDVDDTKLARCRELGAEALVNFRAADAETQARAALEGGATVAVDLVGSEQTLAWAFRLLGRGGRMVTLTTFPDIGFQVISRRMVLDELEVLGSRYCSRAEVLAAARLVQDGMIRPVVSRTAPLEEVETLHALLREGRLLGRGAVTFEA</sequence>
<protein>
    <recommendedName>
        <fullName evidence="3">alcohol dehydrogenase</fullName>
        <ecNumber evidence="3">1.1.1.1</ecNumber>
    </recommendedName>
</protein>
<dbReference type="GO" id="GO:0008270">
    <property type="term" value="F:zinc ion binding"/>
    <property type="evidence" value="ECO:0007669"/>
    <property type="project" value="InterPro"/>
</dbReference>
<comment type="cofactor">
    <cofactor evidence="1 9">
        <name>Zn(2+)</name>
        <dbReference type="ChEBI" id="CHEBI:29105"/>
    </cofactor>
</comment>
<proteinExistence type="inferred from homology"/>
<evidence type="ECO:0000256" key="5">
    <source>
        <dbReference type="ARBA" id="ARBA00022833"/>
    </source>
</evidence>
<evidence type="ECO:0000259" key="11">
    <source>
        <dbReference type="SMART" id="SM00829"/>
    </source>
</evidence>
<dbReference type="AlphaFoldDB" id="A0A537JGB1"/>
<evidence type="ECO:0000256" key="4">
    <source>
        <dbReference type="ARBA" id="ARBA00022723"/>
    </source>
</evidence>
<dbReference type="InterPro" id="IPR013154">
    <property type="entry name" value="ADH-like_N"/>
</dbReference>
<dbReference type="Pfam" id="PF08240">
    <property type="entry name" value="ADH_N"/>
    <property type="match status" value="1"/>
</dbReference>
<comment type="catalytic activity">
    <reaction evidence="8">
        <text>a primary alcohol + NAD(+) = an aldehyde + NADH + H(+)</text>
        <dbReference type="Rhea" id="RHEA:10736"/>
        <dbReference type="ChEBI" id="CHEBI:15378"/>
        <dbReference type="ChEBI" id="CHEBI:15734"/>
        <dbReference type="ChEBI" id="CHEBI:17478"/>
        <dbReference type="ChEBI" id="CHEBI:57540"/>
        <dbReference type="ChEBI" id="CHEBI:57945"/>
        <dbReference type="EC" id="1.1.1.1"/>
    </reaction>
</comment>
<dbReference type="GO" id="GO:0005737">
    <property type="term" value="C:cytoplasm"/>
    <property type="evidence" value="ECO:0007669"/>
    <property type="project" value="TreeGrafter"/>
</dbReference>
<dbReference type="PANTHER" id="PTHR42940">
    <property type="entry name" value="ALCOHOL DEHYDROGENASE 1-RELATED"/>
    <property type="match status" value="1"/>
</dbReference>
<comment type="caution">
    <text evidence="12">The sequence shown here is derived from an EMBL/GenBank/DDBJ whole genome shotgun (WGS) entry which is preliminary data.</text>
</comment>
<comment type="catalytic activity">
    <reaction evidence="7">
        <text>a secondary alcohol + NAD(+) = a ketone + NADH + H(+)</text>
        <dbReference type="Rhea" id="RHEA:10740"/>
        <dbReference type="ChEBI" id="CHEBI:15378"/>
        <dbReference type="ChEBI" id="CHEBI:17087"/>
        <dbReference type="ChEBI" id="CHEBI:35681"/>
        <dbReference type="ChEBI" id="CHEBI:57540"/>
        <dbReference type="ChEBI" id="CHEBI:57945"/>
        <dbReference type="EC" id="1.1.1.1"/>
    </reaction>
</comment>
<feature type="domain" description="Enoyl reductase (ER)" evidence="11">
    <location>
        <begin position="32"/>
        <end position="361"/>
    </location>
</feature>
<dbReference type="InterPro" id="IPR036291">
    <property type="entry name" value="NAD(P)-bd_dom_sf"/>
</dbReference>
<evidence type="ECO:0000256" key="6">
    <source>
        <dbReference type="ARBA" id="ARBA00023002"/>
    </source>
</evidence>
<dbReference type="SUPFAM" id="SSF51735">
    <property type="entry name" value="NAD(P)-binding Rossmann-fold domains"/>
    <property type="match status" value="1"/>
</dbReference>
<evidence type="ECO:0000256" key="8">
    <source>
        <dbReference type="ARBA" id="ARBA00049243"/>
    </source>
</evidence>
<dbReference type="Proteomes" id="UP000318093">
    <property type="component" value="Unassembled WGS sequence"/>
</dbReference>
<evidence type="ECO:0000256" key="2">
    <source>
        <dbReference type="ARBA" id="ARBA00008072"/>
    </source>
</evidence>
<dbReference type="EC" id="1.1.1.1" evidence="3"/>
<name>A0A537JGB1_9BACT</name>
<dbReference type="PANTHER" id="PTHR42940:SF8">
    <property type="entry name" value="VACUOLAR PROTEIN SORTING-ASSOCIATED PROTEIN 11"/>
    <property type="match status" value="1"/>
</dbReference>
<evidence type="ECO:0000256" key="10">
    <source>
        <dbReference type="SAM" id="MobiDB-lite"/>
    </source>
</evidence>
<evidence type="ECO:0000256" key="1">
    <source>
        <dbReference type="ARBA" id="ARBA00001947"/>
    </source>
</evidence>
<dbReference type="Pfam" id="PF00107">
    <property type="entry name" value="ADH_zinc_N"/>
    <property type="match status" value="1"/>
</dbReference>
<gene>
    <name evidence="12" type="ORF">E6H03_05310</name>
</gene>
<dbReference type="InterPro" id="IPR020843">
    <property type="entry name" value="ER"/>
</dbReference>